<dbReference type="Gene3D" id="3.90.770.10">
    <property type="entry name" value="3-hydroxy-3-methylglutaryl-coenzyme A Reductase, Chain A, domain 2"/>
    <property type="match status" value="2"/>
</dbReference>
<dbReference type="PROSITE" id="PS00066">
    <property type="entry name" value="HMG_COA_REDUCTASE_1"/>
    <property type="match status" value="1"/>
</dbReference>
<name>A0A1N7N3M7_9GAMM</name>
<dbReference type="NCBIfam" id="TIGR00532">
    <property type="entry name" value="HMG_CoA_R_NAD"/>
    <property type="match status" value="1"/>
</dbReference>
<dbReference type="UniPathway" id="UPA00257">
    <property type="reaction ID" value="UER00367"/>
</dbReference>
<comment type="similarity">
    <text evidence="1 3">Belongs to the HMG-CoA reductase family.</text>
</comment>
<dbReference type="InterPro" id="IPR009029">
    <property type="entry name" value="HMG_CoA_Rdtase_sub-bd_dom_sf"/>
</dbReference>
<dbReference type="Pfam" id="PF00368">
    <property type="entry name" value="HMG-CoA_red"/>
    <property type="match status" value="1"/>
</dbReference>
<dbReference type="OrthoDB" id="9764892at2"/>
<sequence length="422" mass="44400">MTTKTSRISGFHKLLPEQRLAKVAEAVGLEPSAISHLSNTGNLDISVADSMIENVIGTMNIPLGVATNMLVDGEDVLVPMATEESSVVAAVCNAAKQCRSTGGFFTAMSGSQMIAQVQLVGVSNPEFARLQILEHKEKIKALCDETDPVLLKHGGGYRDIEVRILQGRTGPMVITHLIVDTRDAMGANAVNSMAEAVAPFIAQWTGGRTYLRILSNLADHRLARARATWSLEEIGGVDVRDGMLAAYDFADIDPYRAATHNKGVMNGISSVVLATGNDTRAVEAGAHAYAARSGQYRALTQWEVDGQGNLTGTIELPLAVGLIGGATRSHPTAQIALKILGVTTAERLARTIAAVGLAQNFAALKALATTGIQKGHMALHAKNIAVMAGAVGDEVGQVAKELVAAGKVRVDVAESILKGLRD</sequence>
<evidence type="ECO:0000256" key="3">
    <source>
        <dbReference type="RuleBase" id="RU361219"/>
    </source>
</evidence>
<dbReference type="EMBL" id="FTOE01000008">
    <property type="protein sequence ID" value="SIS92986.1"/>
    <property type="molecule type" value="Genomic_DNA"/>
</dbReference>
<dbReference type="PROSITE" id="PS01192">
    <property type="entry name" value="HMG_COA_REDUCTASE_3"/>
    <property type="match status" value="1"/>
</dbReference>
<keyword evidence="5" id="KW-1185">Reference proteome</keyword>
<evidence type="ECO:0000313" key="5">
    <source>
        <dbReference type="Proteomes" id="UP000185999"/>
    </source>
</evidence>
<dbReference type="InterPro" id="IPR009023">
    <property type="entry name" value="HMG_CoA_Rdtase_NAD(P)-bd_sf"/>
</dbReference>
<dbReference type="SUPFAM" id="SSF55035">
    <property type="entry name" value="NAD-binding domain of HMG-CoA reductase"/>
    <property type="match status" value="1"/>
</dbReference>
<dbReference type="GO" id="GO:0140643">
    <property type="term" value="F:hydroxymethylglutaryl-CoA reductase (NADH) activity"/>
    <property type="evidence" value="ECO:0007669"/>
    <property type="project" value="UniProtKB-EC"/>
</dbReference>
<dbReference type="Gene3D" id="1.10.8.660">
    <property type="match status" value="1"/>
</dbReference>
<dbReference type="InterPro" id="IPR002202">
    <property type="entry name" value="HMG_CoA_Rdtase"/>
</dbReference>
<reference evidence="5" key="1">
    <citation type="submission" date="2017-01" db="EMBL/GenBank/DDBJ databases">
        <authorList>
            <person name="Varghese N."/>
            <person name="Submissions S."/>
        </authorList>
    </citation>
    <scope>NUCLEOTIDE SEQUENCE [LARGE SCALE GENOMIC DNA]</scope>
    <source>
        <strain evidence="5">DSM 22306</strain>
    </source>
</reference>
<proteinExistence type="inferred from homology"/>
<dbReference type="STRING" id="619304.SAMN05421760_10820"/>
<comment type="catalytic activity">
    <reaction evidence="3">
        <text>(R)-mevalonate + 2 NAD(+) + CoA = (3S)-3-hydroxy-3-methylglutaryl-CoA + 2 NADH + 2 H(+)</text>
        <dbReference type="Rhea" id="RHEA:14833"/>
        <dbReference type="ChEBI" id="CHEBI:15378"/>
        <dbReference type="ChEBI" id="CHEBI:36464"/>
        <dbReference type="ChEBI" id="CHEBI:43074"/>
        <dbReference type="ChEBI" id="CHEBI:57287"/>
        <dbReference type="ChEBI" id="CHEBI:57540"/>
        <dbReference type="ChEBI" id="CHEBI:57945"/>
        <dbReference type="EC" id="1.1.1.88"/>
    </reaction>
</comment>
<keyword evidence="3" id="KW-0520">NAD</keyword>
<dbReference type="InterPro" id="IPR023074">
    <property type="entry name" value="HMG_CoA_Rdtase_cat_sf"/>
</dbReference>
<dbReference type="PRINTS" id="PR00071">
    <property type="entry name" value="HMGCOARDTASE"/>
</dbReference>
<comment type="pathway">
    <text evidence="3">Metabolic intermediate metabolism; (R)-mevalonate degradation; (S)-3-hydroxy-3-methylglutaryl-CoA from (R)-mevalonate: step 1/1.</text>
</comment>
<dbReference type="PANTHER" id="PTHR10572:SF24">
    <property type="entry name" value="3-HYDROXY-3-METHYLGLUTARYL-COENZYME A REDUCTASE"/>
    <property type="match status" value="1"/>
</dbReference>
<dbReference type="SUPFAM" id="SSF56542">
    <property type="entry name" value="Substrate-binding domain of HMG-CoA reductase"/>
    <property type="match status" value="1"/>
</dbReference>
<gene>
    <name evidence="4" type="ORF">SAMN05421760_10820</name>
</gene>
<dbReference type="PANTHER" id="PTHR10572">
    <property type="entry name" value="3-HYDROXY-3-METHYLGLUTARYL-COENZYME A REDUCTASE"/>
    <property type="match status" value="1"/>
</dbReference>
<dbReference type="PROSITE" id="PS00318">
    <property type="entry name" value="HMG_COA_REDUCTASE_2"/>
    <property type="match status" value="1"/>
</dbReference>
<evidence type="ECO:0000256" key="2">
    <source>
        <dbReference type="ARBA" id="ARBA00023002"/>
    </source>
</evidence>
<dbReference type="Proteomes" id="UP000185999">
    <property type="component" value="Unassembled WGS sequence"/>
</dbReference>
<dbReference type="EC" id="1.1.1.88" evidence="3"/>
<keyword evidence="2 3" id="KW-0560">Oxidoreductase</keyword>
<protein>
    <recommendedName>
        <fullName evidence="3">3-hydroxy-3-methylglutaryl coenzyme A reductase</fullName>
        <shortName evidence="3">HMG-CoA reductase</shortName>
        <ecNumber evidence="3">1.1.1.88</ecNumber>
    </recommendedName>
</protein>
<dbReference type="GO" id="GO:0015936">
    <property type="term" value="P:coenzyme A metabolic process"/>
    <property type="evidence" value="ECO:0007669"/>
    <property type="project" value="InterPro"/>
</dbReference>
<dbReference type="InterPro" id="IPR004553">
    <property type="entry name" value="HMG_CoA_Rdtase_bac-typ"/>
</dbReference>
<dbReference type="PROSITE" id="PS50065">
    <property type="entry name" value="HMG_COA_REDUCTASE_4"/>
    <property type="match status" value="1"/>
</dbReference>
<organism evidence="4 5">
    <name type="scientific">Neptunomonas antarctica</name>
    <dbReference type="NCBI Taxonomy" id="619304"/>
    <lineage>
        <taxon>Bacteria</taxon>
        <taxon>Pseudomonadati</taxon>
        <taxon>Pseudomonadota</taxon>
        <taxon>Gammaproteobacteria</taxon>
        <taxon>Oceanospirillales</taxon>
        <taxon>Oceanospirillaceae</taxon>
        <taxon>Neptunomonas</taxon>
    </lineage>
</organism>
<dbReference type="InterPro" id="IPR023076">
    <property type="entry name" value="HMG_CoA_Rdtase_CS"/>
</dbReference>
<dbReference type="AlphaFoldDB" id="A0A1N7N3M7"/>
<dbReference type="GO" id="GO:0004420">
    <property type="term" value="F:hydroxymethylglutaryl-CoA reductase (NADPH) activity"/>
    <property type="evidence" value="ECO:0007669"/>
    <property type="project" value="InterPro"/>
</dbReference>
<dbReference type="CDD" id="cd00644">
    <property type="entry name" value="HMG-CoA_reductase_classII"/>
    <property type="match status" value="1"/>
</dbReference>
<evidence type="ECO:0000313" key="4">
    <source>
        <dbReference type="EMBL" id="SIS92986.1"/>
    </source>
</evidence>
<accession>A0A1N7N3M7</accession>
<dbReference type="RefSeq" id="WP_054341213.1">
    <property type="nucleotide sequence ID" value="NZ_FTOE01000008.1"/>
</dbReference>
<evidence type="ECO:0000256" key="1">
    <source>
        <dbReference type="ARBA" id="ARBA00007661"/>
    </source>
</evidence>